<dbReference type="AlphaFoldDB" id="A0A9W9HIZ3"/>
<evidence type="ECO:0000256" key="1">
    <source>
        <dbReference type="SAM" id="MobiDB-lite"/>
    </source>
</evidence>
<evidence type="ECO:0000313" key="2">
    <source>
        <dbReference type="EMBL" id="KAJ5324049.1"/>
    </source>
</evidence>
<keyword evidence="3" id="KW-1185">Reference proteome</keyword>
<feature type="region of interest" description="Disordered" evidence="1">
    <location>
        <begin position="78"/>
        <end position="105"/>
    </location>
</feature>
<evidence type="ECO:0000313" key="3">
    <source>
        <dbReference type="Proteomes" id="UP001147746"/>
    </source>
</evidence>
<comment type="caution">
    <text evidence="2">The sequence shown here is derived from an EMBL/GenBank/DDBJ whole genome shotgun (WGS) entry which is preliminary data.</text>
</comment>
<dbReference type="EMBL" id="JAPZBO010000002">
    <property type="protein sequence ID" value="KAJ5324049.1"/>
    <property type="molecule type" value="Genomic_DNA"/>
</dbReference>
<reference evidence="2" key="1">
    <citation type="submission" date="2022-12" db="EMBL/GenBank/DDBJ databases">
        <authorList>
            <person name="Petersen C."/>
        </authorList>
    </citation>
    <scope>NUCLEOTIDE SEQUENCE</scope>
    <source>
        <strain evidence="2">IBT 21472</strain>
    </source>
</reference>
<gene>
    <name evidence="2" type="ORF">N7476_002649</name>
</gene>
<proteinExistence type="predicted"/>
<accession>A0A9W9HIZ3</accession>
<sequence>MYCAKLRQLGRKFYPEMYRSTLGLTRTLLQGSNIILNFPEEWLIEAENVAHLYIVGVLDPTEIRANFRMRRTNAQFFENSDRTIKDGGPLPNPNRDRTETEQTSF</sequence>
<name>A0A9W9HIZ3_9EURO</name>
<dbReference type="Proteomes" id="UP001147746">
    <property type="component" value="Unassembled WGS sequence"/>
</dbReference>
<organism evidence="2 3">
    <name type="scientific">Penicillium atrosanguineum</name>
    <dbReference type="NCBI Taxonomy" id="1132637"/>
    <lineage>
        <taxon>Eukaryota</taxon>
        <taxon>Fungi</taxon>
        <taxon>Dikarya</taxon>
        <taxon>Ascomycota</taxon>
        <taxon>Pezizomycotina</taxon>
        <taxon>Eurotiomycetes</taxon>
        <taxon>Eurotiomycetidae</taxon>
        <taxon>Eurotiales</taxon>
        <taxon>Aspergillaceae</taxon>
        <taxon>Penicillium</taxon>
    </lineage>
</organism>
<feature type="compositionally biased region" description="Basic and acidic residues" evidence="1">
    <location>
        <begin position="94"/>
        <end position="105"/>
    </location>
</feature>
<protein>
    <submittedName>
        <fullName evidence="2">Cinnamoyl-CoA reductase</fullName>
    </submittedName>
</protein>
<reference evidence="2" key="2">
    <citation type="journal article" date="2023" name="IMA Fungus">
        <title>Comparative genomic study of the Penicillium genus elucidates a diverse pangenome and 15 lateral gene transfer events.</title>
        <authorList>
            <person name="Petersen C."/>
            <person name="Sorensen T."/>
            <person name="Nielsen M.R."/>
            <person name="Sondergaard T.E."/>
            <person name="Sorensen J.L."/>
            <person name="Fitzpatrick D.A."/>
            <person name="Frisvad J.C."/>
            <person name="Nielsen K.L."/>
        </authorList>
    </citation>
    <scope>NUCLEOTIDE SEQUENCE</scope>
    <source>
        <strain evidence="2">IBT 21472</strain>
    </source>
</reference>